<dbReference type="Pfam" id="PF05199">
    <property type="entry name" value="GMC_oxred_C"/>
    <property type="match status" value="1"/>
</dbReference>
<comment type="catalytic activity">
    <reaction evidence="6">
        <text>betaine aldehyde + NAD(+) + H2O = glycine betaine + NADH + 2 H(+)</text>
        <dbReference type="Rhea" id="RHEA:15305"/>
        <dbReference type="ChEBI" id="CHEBI:15377"/>
        <dbReference type="ChEBI" id="CHEBI:15378"/>
        <dbReference type="ChEBI" id="CHEBI:15710"/>
        <dbReference type="ChEBI" id="CHEBI:17750"/>
        <dbReference type="ChEBI" id="CHEBI:57540"/>
        <dbReference type="ChEBI" id="CHEBI:57945"/>
        <dbReference type="EC" id="1.2.1.8"/>
    </reaction>
</comment>
<evidence type="ECO:0000259" key="10">
    <source>
        <dbReference type="PROSITE" id="PS00624"/>
    </source>
</evidence>
<comment type="cofactor">
    <cofactor evidence="1 6">
        <name>FAD</name>
        <dbReference type="ChEBI" id="CHEBI:57692"/>
    </cofactor>
</comment>
<evidence type="ECO:0000256" key="7">
    <source>
        <dbReference type="RuleBase" id="RU003968"/>
    </source>
</evidence>
<dbReference type="EC" id="1.1.99.1" evidence="6"/>
<dbReference type="HAMAP" id="MF_00750">
    <property type="entry name" value="Choline_dehydrogen"/>
    <property type="match status" value="1"/>
</dbReference>
<feature type="binding site" evidence="6">
    <location>
        <begin position="7"/>
        <end position="36"/>
    </location>
    <ligand>
        <name>FAD</name>
        <dbReference type="ChEBI" id="CHEBI:57692"/>
    </ligand>
</feature>
<dbReference type="PANTHER" id="PTHR11552:SF147">
    <property type="entry name" value="CHOLINE DEHYDROGENASE, MITOCHONDRIAL"/>
    <property type="match status" value="1"/>
</dbReference>
<dbReference type="PANTHER" id="PTHR11552">
    <property type="entry name" value="GLUCOSE-METHANOL-CHOLINE GMC OXIDOREDUCTASE"/>
    <property type="match status" value="1"/>
</dbReference>
<keyword evidence="6" id="KW-0520">NAD</keyword>
<protein>
    <recommendedName>
        <fullName evidence="6">Oxygen-dependent choline dehydrogenase</fullName>
        <shortName evidence="6">CDH</shortName>
        <shortName evidence="6">CHD</shortName>
        <ecNumber evidence="6">1.1.99.1</ecNumber>
    </recommendedName>
    <alternativeName>
        <fullName evidence="6">Betaine aldehyde dehydrogenase</fullName>
        <shortName evidence="6">BADH</shortName>
        <ecNumber evidence="6">1.2.1.8</ecNumber>
    </alternativeName>
</protein>
<dbReference type="Gene3D" id="3.50.50.60">
    <property type="entry name" value="FAD/NAD(P)-binding domain"/>
    <property type="match status" value="1"/>
</dbReference>
<feature type="active site" description="Proton acceptor" evidence="6">
    <location>
        <position position="474"/>
    </location>
</feature>
<dbReference type="GO" id="GO:0008812">
    <property type="term" value="F:choline dehydrogenase activity"/>
    <property type="evidence" value="ECO:0007669"/>
    <property type="project" value="UniProtKB-UniRule"/>
</dbReference>
<dbReference type="NCBIfam" id="NF002550">
    <property type="entry name" value="PRK02106.1"/>
    <property type="match status" value="1"/>
</dbReference>
<dbReference type="PROSITE" id="PS00624">
    <property type="entry name" value="GMC_OXRED_2"/>
    <property type="match status" value="1"/>
</dbReference>
<keyword evidence="3 6" id="KW-0285">Flavoprotein</keyword>
<evidence type="ECO:0000313" key="11">
    <source>
        <dbReference type="EMBL" id="BAN26050.1"/>
    </source>
</evidence>
<dbReference type="InterPro" id="IPR007867">
    <property type="entry name" value="GMC_OxRtase_C"/>
</dbReference>
<dbReference type="STRING" id="758793.BRPE64_BCDS13890"/>
<dbReference type="GO" id="GO:0016020">
    <property type="term" value="C:membrane"/>
    <property type="evidence" value="ECO:0007669"/>
    <property type="project" value="TreeGrafter"/>
</dbReference>
<evidence type="ECO:0000256" key="4">
    <source>
        <dbReference type="ARBA" id="ARBA00022827"/>
    </source>
</evidence>
<dbReference type="GO" id="GO:0050660">
    <property type="term" value="F:flavin adenine dinucleotide binding"/>
    <property type="evidence" value="ECO:0007669"/>
    <property type="project" value="InterPro"/>
</dbReference>
<evidence type="ECO:0000256" key="8">
    <source>
        <dbReference type="RuleBase" id="RU003969"/>
    </source>
</evidence>
<sequence>MSANEYDYIIVGAGSAGNVLASRLTEDEDVTVLLLEAGGPDYRFDFRTQMPAALAYPLQGRRYNWAYATEPEPHMNNRRMECGRGKGLGGSSLINGMCYIRGNALDYDNWAAQPGLDDWSYLDCLPYFRRAETRDVGPNAYHGSDGPVHVTTSKPGNNPLFAAMVEAGVQAGYPRTDDLNGYQQEGFGPMDRTVTAKGRRASTARGYLDRAKHRANLTVVTHAITDRVLFSGKRAVGVAYLQGGQRVTAHVRREVLVCSGAIASPQLLQRSGVGNARWLKELEIPVVHDLPGVGENLQDHLEMYMQYECKEPVSLYPALKWWNQPAIGIEWLLRGTGIGASNQFEAGGFIRTRDDDLWPNIQYHFLPVAINYNGSNAIEMHGFQAHVGSMRSPSRGRVKLKSRDPNAHPGILFNYMADPLDWREFRDAIRITREIMRQPALERYRGRELHPSDDLKSDTELDAFVRAKAETAYHPSCSCKMGYDDMAVVDGEGRVHGMQGLRVIDASIMPQITTGNLNAPTIMMAEKIADRIRGREALARVETAYFVAKGKRARNQQEFNQTQAVEMADARRV</sequence>
<dbReference type="Pfam" id="PF00732">
    <property type="entry name" value="GMC_oxred_N"/>
    <property type="match status" value="1"/>
</dbReference>
<keyword evidence="5 6" id="KW-0560">Oxidoreductase</keyword>
<keyword evidence="12" id="KW-1185">Reference proteome</keyword>
<keyword evidence="4 6" id="KW-0274">FAD</keyword>
<comment type="function">
    <text evidence="6">Involved in the biosynthesis of the osmoprotectant glycine betaine. Catalyzes the oxidation of choline to betaine aldehyde and betaine aldehyde to glycine betaine at the same rate.</text>
</comment>
<comment type="pathway">
    <text evidence="6 8">Amine and polyamine biosynthesis; betaine biosynthesis via choline pathway; betaine aldehyde from choline (cytochrome c reductase route): step 1/1.</text>
</comment>
<reference evidence="11 12" key="2">
    <citation type="journal article" date="2018" name="Int. J. Syst. Evol. Microbiol.">
        <title>Burkholderia insecticola sp. nov., a gut symbiotic bacterium of the bean bug Riptortus pedestris.</title>
        <authorList>
            <person name="Takeshita K."/>
            <person name="Tamaki H."/>
            <person name="Ohbayashi T."/>
            <person name="Meng X.-Y."/>
            <person name="Sone T."/>
            <person name="Mitani Y."/>
            <person name="Peeters C."/>
            <person name="Kikuchi Y."/>
            <person name="Vandamme P."/>
        </authorList>
    </citation>
    <scope>NUCLEOTIDE SEQUENCE [LARGE SCALE GENOMIC DNA]</scope>
    <source>
        <strain evidence="11">RPE64</strain>
    </source>
</reference>
<dbReference type="SUPFAM" id="SSF51905">
    <property type="entry name" value="FAD/NAD(P)-binding domain"/>
    <property type="match status" value="1"/>
</dbReference>
<dbReference type="PROSITE" id="PS00623">
    <property type="entry name" value="GMC_OXRED_1"/>
    <property type="match status" value="1"/>
</dbReference>
<proteinExistence type="inferred from homology"/>
<dbReference type="GO" id="GO:0019285">
    <property type="term" value="P:glycine betaine biosynthetic process from choline"/>
    <property type="evidence" value="ECO:0007669"/>
    <property type="project" value="UniProtKB-UniRule"/>
</dbReference>
<gene>
    <name evidence="6 11" type="primary">betA</name>
    <name evidence="11" type="ORF">BRPE64_BCDS13890</name>
</gene>
<feature type="domain" description="Glucose-methanol-choline oxidoreductase N-terminal" evidence="10">
    <location>
        <begin position="260"/>
        <end position="274"/>
    </location>
</feature>
<dbReference type="PATRIC" id="fig|758793.3.peg.4296"/>
<dbReference type="NCBIfam" id="TIGR01810">
    <property type="entry name" value="betA"/>
    <property type="match status" value="1"/>
</dbReference>
<evidence type="ECO:0000313" key="12">
    <source>
        <dbReference type="Proteomes" id="UP000013966"/>
    </source>
</evidence>
<organism evidence="11 12">
    <name type="scientific">Caballeronia insecticola</name>
    <dbReference type="NCBI Taxonomy" id="758793"/>
    <lineage>
        <taxon>Bacteria</taxon>
        <taxon>Pseudomonadati</taxon>
        <taxon>Pseudomonadota</taxon>
        <taxon>Betaproteobacteria</taxon>
        <taxon>Burkholderiales</taxon>
        <taxon>Burkholderiaceae</taxon>
        <taxon>Caballeronia</taxon>
    </lineage>
</organism>
<comment type="catalytic activity">
    <reaction evidence="6 8">
        <text>choline + A = betaine aldehyde + AH2</text>
        <dbReference type="Rhea" id="RHEA:17433"/>
        <dbReference type="ChEBI" id="CHEBI:13193"/>
        <dbReference type="ChEBI" id="CHEBI:15354"/>
        <dbReference type="ChEBI" id="CHEBI:15710"/>
        <dbReference type="ChEBI" id="CHEBI:17499"/>
        <dbReference type="EC" id="1.1.99.1"/>
    </reaction>
</comment>
<dbReference type="AlphaFoldDB" id="R4WXQ0"/>
<dbReference type="HOGENOM" id="CLU_002865_7_1_4"/>
<dbReference type="Proteomes" id="UP000013966">
    <property type="component" value="Chromosome 2"/>
</dbReference>
<dbReference type="PIRSF" id="PIRSF000137">
    <property type="entry name" value="Alcohol_oxidase"/>
    <property type="match status" value="1"/>
</dbReference>
<dbReference type="EMBL" id="AP013059">
    <property type="protein sequence ID" value="BAN26050.1"/>
    <property type="molecule type" value="Genomic_DNA"/>
</dbReference>
<dbReference type="Gene3D" id="3.30.560.10">
    <property type="entry name" value="Glucose Oxidase, domain 3"/>
    <property type="match status" value="1"/>
</dbReference>
<evidence type="ECO:0000256" key="5">
    <source>
        <dbReference type="ARBA" id="ARBA00023002"/>
    </source>
</evidence>
<dbReference type="RefSeq" id="WP_016355474.1">
    <property type="nucleotide sequence ID" value="NC_021294.1"/>
</dbReference>
<reference evidence="11 12" key="1">
    <citation type="journal article" date="2013" name="Genome Announc.">
        <title>Complete Genome Sequence of Burkholderia sp. Strain RPE64, Bacterial Symbiont of the Bean Bug Riptortus pedestris.</title>
        <authorList>
            <person name="Shibata T.F."/>
            <person name="Maeda T."/>
            <person name="Nikoh N."/>
            <person name="Yamaguchi K."/>
            <person name="Oshima K."/>
            <person name="Hattori M."/>
            <person name="Nishiyama T."/>
            <person name="Hasebe M."/>
            <person name="Fukatsu T."/>
            <person name="Kikuchi Y."/>
            <person name="Shigenobu S."/>
        </authorList>
    </citation>
    <scope>NUCLEOTIDE SEQUENCE [LARGE SCALE GENOMIC DNA]</scope>
</reference>
<dbReference type="SUPFAM" id="SSF54373">
    <property type="entry name" value="FAD-linked reductases, C-terminal domain"/>
    <property type="match status" value="1"/>
</dbReference>
<accession>R4WXQ0</accession>
<dbReference type="InterPro" id="IPR000172">
    <property type="entry name" value="GMC_OxRdtase_N"/>
</dbReference>
<dbReference type="UniPathway" id="UPA00529">
    <property type="reaction ID" value="UER00385"/>
</dbReference>
<evidence type="ECO:0000259" key="9">
    <source>
        <dbReference type="PROSITE" id="PS00623"/>
    </source>
</evidence>
<dbReference type="KEGG" id="buo:BRPE64_BCDS13890"/>
<evidence type="ECO:0000256" key="6">
    <source>
        <dbReference type="HAMAP-Rule" id="MF_00750"/>
    </source>
</evidence>
<comment type="similarity">
    <text evidence="2 6 7">Belongs to the GMC oxidoreductase family.</text>
</comment>
<evidence type="ECO:0000256" key="1">
    <source>
        <dbReference type="ARBA" id="ARBA00001974"/>
    </source>
</evidence>
<dbReference type="InterPro" id="IPR036188">
    <property type="entry name" value="FAD/NAD-bd_sf"/>
</dbReference>
<dbReference type="InterPro" id="IPR011533">
    <property type="entry name" value="BetA"/>
</dbReference>
<evidence type="ECO:0000256" key="2">
    <source>
        <dbReference type="ARBA" id="ARBA00010790"/>
    </source>
</evidence>
<evidence type="ECO:0000256" key="3">
    <source>
        <dbReference type="ARBA" id="ARBA00022630"/>
    </source>
</evidence>
<name>R4WXQ0_9BURK</name>
<dbReference type="GO" id="GO:0008802">
    <property type="term" value="F:betaine-aldehyde dehydrogenase (NAD+) activity"/>
    <property type="evidence" value="ECO:0007669"/>
    <property type="project" value="UniProtKB-EC"/>
</dbReference>
<feature type="domain" description="Glucose-methanol-choline oxidoreductase N-terminal" evidence="9">
    <location>
        <begin position="85"/>
        <end position="108"/>
    </location>
</feature>
<dbReference type="OrthoDB" id="9785276at2"/>
<dbReference type="EC" id="1.2.1.8" evidence="6"/>
<dbReference type="InterPro" id="IPR012132">
    <property type="entry name" value="GMC_OxRdtase"/>
</dbReference>